<proteinExistence type="predicted"/>
<feature type="compositionally biased region" description="Gly residues" evidence="1">
    <location>
        <begin position="135"/>
        <end position="144"/>
    </location>
</feature>
<dbReference type="EMBL" id="QKUF01000054">
    <property type="protein sequence ID" value="PZW18300.1"/>
    <property type="molecule type" value="Genomic_DNA"/>
</dbReference>
<name>A0A326U029_THEHA</name>
<feature type="transmembrane region" description="Helical" evidence="2">
    <location>
        <begin position="109"/>
        <end position="126"/>
    </location>
</feature>
<keyword evidence="4" id="KW-1185">Reference proteome</keyword>
<protein>
    <submittedName>
        <fullName evidence="3">Uncharacterized protein</fullName>
    </submittedName>
</protein>
<evidence type="ECO:0000256" key="2">
    <source>
        <dbReference type="SAM" id="Phobius"/>
    </source>
</evidence>
<reference evidence="3 4" key="1">
    <citation type="submission" date="2018-06" db="EMBL/GenBank/DDBJ databases">
        <title>Genomic Encyclopedia of Archaeal and Bacterial Type Strains, Phase II (KMG-II): from individual species to whole genera.</title>
        <authorList>
            <person name="Goeker M."/>
        </authorList>
    </citation>
    <scope>NUCLEOTIDE SEQUENCE [LARGE SCALE GENOMIC DNA]</scope>
    <source>
        <strain evidence="3 4">ATCC BAA-1881</strain>
    </source>
</reference>
<keyword evidence="2" id="KW-0472">Membrane</keyword>
<feature type="transmembrane region" description="Helical" evidence="2">
    <location>
        <begin position="69"/>
        <end position="89"/>
    </location>
</feature>
<dbReference type="RefSeq" id="WP_170143041.1">
    <property type="nucleotide sequence ID" value="NZ_BIFX01000001.1"/>
</dbReference>
<sequence>MLQWMRKKIADSLQALYEANRVPETWGSPSVSRETFEQLRERGFFAAGRYLFGRLREVGRPEWSPARKFVALIVGIGLVVCVNAFLHTFTKERRPEVTAAGRRQFSPQVPAGAVLLYAIGAGLLVAQNGEEISGGGGGGGGYEGTGWDDSEATEYQPYKRRDEEDGQEGNPDLSMYEELDPDEHF</sequence>
<comment type="caution">
    <text evidence="3">The sequence shown here is derived from an EMBL/GenBank/DDBJ whole genome shotgun (WGS) entry which is preliminary data.</text>
</comment>
<dbReference type="AlphaFoldDB" id="A0A326U029"/>
<evidence type="ECO:0000256" key="1">
    <source>
        <dbReference type="SAM" id="MobiDB-lite"/>
    </source>
</evidence>
<feature type="region of interest" description="Disordered" evidence="1">
    <location>
        <begin position="135"/>
        <end position="185"/>
    </location>
</feature>
<accession>A0A326U029</accession>
<dbReference type="Proteomes" id="UP000248806">
    <property type="component" value="Unassembled WGS sequence"/>
</dbReference>
<organism evidence="3 4">
    <name type="scientific">Thermosporothrix hazakensis</name>
    <dbReference type="NCBI Taxonomy" id="644383"/>
    <lineage>
        <taxon>Bacteria</taxon>
        <taxon>Bacillati</taxon>
        <taxon>Chloroflexota</taxon>
        <taxon>Ktedonobacteria</taxon>
        <taxon>Ktedonobacterales</taxon>
        <taxon>Thermosporotrichaceae</taxon>
        <taxon>Thermosporothrix</taxon>
    </lineage>
</organism>
<evidence type="ECO:0000313" key="3">
    <source>
        <dbReference type="EMBL" id="PZW18300.1"/>
    </source>
</evidence>
<keyword evidence="2" id="KW-1133">Transmembrane helix</keyword>
<gene>
    <name evidence="3" type="ORF">EI42_06264</name>
</gene>
<feature type="compositionally biased region" description="Acidic residues" evidence="1">
    <location>
        <begin position="175"/>
        <end position="185"/>
    </location>
</feature>
<keyword evidence="2" id="KW-0812">Transmembrane</keyword>
<evidence type="ECO:0000313" key="4">
    <source>
        <dbReference type="Proteomes" id="UP000248806"/>
    </source>
</evidence>